<dbReference type="SUPFAM" id="SSF56281">
    <property type="entry name" value="Metallo-hydrolase/oxidoreductase"/>
    <property type="match status" value="1"/>
</dbReference>
<name>A0A1E3BTR0_ASPCR</name>
<dbReference type="AlphaFoldDB" id="A0A1E3BTR0"/>
<dbReference type="InterPro" id="IPR052202">
    <property type="entry name" value="Yeast_MetPath_Reg"/>
</dbReference>
<dbReference type="Pfam" id="PF12706">
    <property type="entry name" value="Lactamase_B_2"/>
    <property type="match status" value="1"/>
</dbReference>
<evidence type="ECO:0000313" key="12">
    <source>
        <dbReference type="Proteomes" id="UP000094569"/>
    </source>
</evidence>
<dbReference type="InterPro" id="IPR036866">
    <property type="entry name" value="RibonucZ/Hydroxyglut_hydro"/>
</dbReference>
<evidence type="ECO:0000256" key="5">
    <source>
        <dbReference type="ARBA" id="ARBA00023125"/>
    </source>
</evidence>
<evidence type="ECO:0000313" key="10">
    <source>
        <dbReference type="EMBL" id="ODM24339.1"/>
    </source>
</evidence>
<dbReference type="GO" id="GO:0045944">
    <property type="term" value="P:positive regulation of transcription by RNA polymerase II"/>
    <property type="evidence" value="ECO:0007669"/>
    <property type="project" value="TreeGrafter"/>
</dbReference>
<evidence type="ECO:0000259" key="9">
    <source>
        <dbReference type="SMART" id="SM00906"/>
    </source>
</evidence>
<dbReference type="PANTHER" id="PTHR47782">
    <property type="entry name" value="ZN(II)2CYS6 TRANSCRIPTION FACTOR (EUROFUNG)-RELATED"/>
    <property type="match status" value="1"/>
</dbReference>
<dbReference type="Gene3D" id="3.60.15.10">
    <property type="entry name" value="Ribonuclease Z/Hydroxyacylglutathione hydrolase-like"/>
    <property type="match status" value="1"/>
</dbReference>
<dbReference type="OrthoDB" id="25921at2759"/>
<protein>
    <recommendedName>
        <fullName evidence="9">Xylanolytic transcriptional activator regulatory domain-containing protein</fullName>
    </recommendedName>
</protein>
<evidence type="ECO:0000256" key="8">
    <source>
        <dbReference type="SAM" id="MobiDB-lite"/>
    </source>
</evidence>
<dbReference type="GO" id="GO:0000981">
    <property type="term" value="F:DNA-binding transcription factor activity, RNA polymerase II-specific"/>
    <property type="evidence" value="ECO:0007669"/>
    <property type="project" value="TreeGrafter"/>
</dbReference>
<evidence type="ECO:0000256" key="3">
    <source>
        <dbReference type="ARBA" id="ARBA00022833"/>
    </source>
</evidence>
<feature type="domain" description="Xylanolytic transcriptional activator regulatory" evidence="9">
    <location>
        <begin position="587"/>
        <end position="663"/>
    </location>
</feature>
<proteinExistence type="predicted"/>
<evidence type="ECO:0000256" key="7">
    <source>
        <dbReference type="ARBA" id="ARBA00023242"/>
    </source>
</evidence>
<dbReference type="GO" id="GO:0008270">
    <property type="term" value="F:zinc ion binding"/>
    <property type="evidence" value="ECO:0007669"/>
    <property type="project" value="InterPro"/>
</dbReference>
<feature type="region of interest" description="Disordered" evidence="8">
    <location>
        <begin position="1"/>
        <end position="40"/>
    </location>
</feature>
<evidence type="ECO:0000256" key="4">
    <source>
        <dbReference type="ARBA" id="ARBA00023015"/>
    </source>
</evidence>
<dbReference type="PANTHER" id="PTHR47782:SF1">
    <property type="entry name" value="PYRIMIDINE PATHWAY REGULATORY PROTEIN 1"/>
    <property type="match status" value="1"/>
</dbReference>
<dbReference type="GO" id="GO:0006351">
    <property type="term" value="P:DNA-templated transcription"/>
    <property type="evidence" value="ECO:0007669"/>
    <property type="project" value="InterPro"/>
</dbReference>
<evidence type="ECO:0000256" key="1">
    <source>
        <dbReference type="ARBA" id="ARBA00004123"/>
    </source>
</evidence>
<accession>A0A1E3BTR0</accession>
<keyword evidence="3" id="KW-0862">Zinc</keyword>
<organism evidence="11 12">
    <name type="scientific">Aspergillus cristatus</name>
    <name type="common">Chinese Fuzhuan brick tea-fermentation fungus</name>
    <name type="synonym">Eurotium cristatum</name>
    <dbReference type="NCBI Taxonomy" id="573508"/>
    <lineage>
        <taxon>Eukaryota</taxon>
        <taxon>Fungi</taxon>
        <taxon>Dikarya</taxon>
        <taxon>Ascomycota</taxon>
        <taxon>Pezizomycotina</taxon>
        <taxon>Eurotiomycetes</taxon>
        <taxon>Eurotiomycetidae</taxon>
        <taxon>Eurotiales</taxon>
        <taxon>Aspergillaceae</taxon>
        <taxon>Aspergillus</taxon>
        <taxon>Aspergillus subgen. Aspergillus</taxon>
    </lineage>
</organism>
<evidence type="ECO:0000256" key="6">
    <source>
        <dbReference type="ARBA" id="ARBA00023163"/>
    </source>
</evidence>
<dbReference type="GO" id="GO:0005634">
    <property type="term" value="C:nucleus"/>
    <property type="evidence" value="ECO:0007669"/>
    <property type="project" value="UniProtKB-SubCell"/>
</dbReference>
<dbReference type="InterPro" id="IPR007219">
    <property type="entry name" value="XnlR_reg_dom"/>
</dbReference>
<gene>
    <name evidence="10" type="ORF">SI65_01929</name>
    <name evidence="11" type="ORF">SI65_01953</name>
</gene>
<evidence type="ECO:0000313" key="11">
    <source>
        <dbReference type="EMBL" id="ODM24363.1"/>
    </source>
</evidence>
<keyword evidence="2" id="KW-0479">Metal-binding</keyword>
<dbReference type="GO" id="GO:0043565">
    <property type="term" value="F:sequence-specific DNA binding"/>
    <property type="evidence" value="ECO:0007669"/>
    <property type="project" value="TreeGrafter"/>
</dbReference>
<feature type="region of interest" description="Disordered" evidence="8">
    <location>
        <begin position="885"/>
        <end position="909"/>
    </location>
</feature>
<dbReference type="STRING" id="573508.A0A1E3BTR0"/>
<dbReference type="Pfam" id="PF04082">
    <property type="entry name" value="Fungal_trans"/>
    <property type="match status" value="1"/>
</dbReference>
<dbReference type="VEuPathDB" id="FungiDB:SI65_01929"/>
<dbReference type="VEuPathDB" id="FungiDB:SI65_01953"/>
<dbReference type="EMBL" id="JXNT01000001">
    <property type="protein sequence ID" value="ODM24339.1"/>
    <property type="molecule type" value="Genomic_DNA"/>
</dbReference>
<dbReference type="InterPro" id="IPR001279">
    <property type="entry name" value="Metallo-B-lactamas"/>
</dbReference>
<dbReference type="SMART" id="SM00906">
    <property type="entry name" value="Fungal_trans"/>
    <property type="match status" value="1"/>
</dbReference>
<dbReference type="Proteomes" id="UP000094569">
    <property type="component" value="Unassembled WGS sequence"/>
</dbReference>
<feature type="compositionally biased region" description="Polar residues" evidence="8">
    <location>
        <begin position="368"/>
        <end position="378"/>
    </location>
</feature>
<reference evidence="11 12" key="1">
    <citation type="journal article" date="2016" name="BMC Genomics">
        <title>Comparative genomic and transcriptomic analyses of the Fuzhuan brick tea-fermentation fungus Aspergillus cristatus.</title>
        <authorList>
            <person name="Ge Y."/>
            <person name="Wang Y."/>
            <person name="Liu Y."/>
            <person name="Tan Y."/>
            <person name="Ren X."/>
            <person name="Zhang X."/>
            <person name="Hyde K.D."/>
            <person name="Liu Y."/>
            <person name="Liu Z."/>
        </authorList>
    </citation>
    <scope>NUCLEOTIDE SEQUENCE [LARGE SCALE GENOMIC DNA]</scope>
    <source>
        <strain evidence="11 12">GZAAS20.1005</strain>
    </source>
</reference>
<dbReference type="CDD" id="cd12148">
    <property type="entry name" value="fungal_TF_MHR"/>
    <property type="match status" value="1"/>
</dbReference>
<keyword evidence="4" id="KW-0805">Transcription regulation</keyword>
<feature type="compositionally biased region" description="Polar residues" evidence="8">
    <location>
        <begin position="1"/>
        <end position="12"/>
    </location>
</feature>
<sequence length="974" mass="109271">MSITINPTSTKPPTRDNANPPAHLPVAKDVKQHPSKAGGENASVYFVGTATTILEWEGIRVLTDPNFLHAGDHVHLGPGVSSARRTNPSVDLHDLPRIDLVLLSHYHADHFDQKVEASLRRDLPIVSTSHAKKALSSKGDDSFSNVHDLEPFQQLMVNVKEETVQKQPRIRVTGMPGKHVAGPIEKINEYVSAIPPTNGWMVELGYETNKTFNTGYRIYISGDTLMVNDLKEIPKHYPDHPIDLMLVHLGGTTVPSPKMSPLAVMVTMDAKQGIELLRLIKPDVTIPIHYDDYEVFASPLEDFQKLVQQEGLGGGVVYLANLENRARWLESLLKENCPEVDLSSGPRVSAEQPQTAVPSSHSEVDSGFAQSPPQGQQSRTEHVTMAHEQYQEPSTPAIPRTVNDEPQQGHEIGLVSLSSGGGPCYIGPSSGYFFARRIFSRPDRRKNRQESVASVAGSSSLSAELLNSPATLPPRKENAIELSTRYFQTIHLMYPFLHEPSHMDAIERVYSSQENRPSDLFQVFMVFAVAALDLSRQHKVHLPVEGYYSAAMDYVEHTCGDGSVTGLQSLLLLMVYALHNPSCSLNIWNLNYQCLASVIDLGLQRDVRASSAFSISVLEQEMRNRVFWVAYTFDRVICTMMGRPIGVRDEACELRFPLDIADSDLIVANDPRSQHIQPSPLSYSIHLFKLARMNSEIKYIMHSISRDTPAYAYPPIRDIFSWQRDMIHSLQDWLCQIPQRSGRDCERMAQLCKIRYHEIMILLLRPSPVIPHPPEESFDLCFHHAVDLLRGFGELYRSGSLLYNRLVVHSILLSTFVMLYCIWKVPSTAAKCRVNELAADFNTSQNILSSIGEYWTEANRARDCVDEFSNVTLQRLLGNDQATASRSSPIANRTRPHLGNTHASSSSTEIHRDISRANADYGQVDSKIHQQLDYTENTAGTHDYINLFDDFLQGDFQGWSGMPDIDGLMWEFFH</sequence>
<keyword evidence="12" id="KW-1185">Reference proteome</keyword>
<comment type="subcellular location">
    <subcellularLocation>
        <location evidence="1">Nucleus</location>
    </subcellularLocation>
</comment>
<keyword evidence="7" id="KW-0539">Nucleus</keyword>
<keyword evidence="5" id="KW-0238">DNA-binding</keyword>
<evidence type="ECO:0000256" key="2">
    <source>
        <dbReference type="ARBA" id="ARBA00022723"/>
    </source>
</evidence>
<dbReference type="EMBL" id="JXNT01000001">
    <property type="protein sequence ID" value="ODM24363.1"/>
    <property type="molecule type" value="Genomic_DNA"/>
</dbReference>
<keyword evidence="6" id="KW-0804">Transcription</keyword>
<comment type="caution">
    <text evidence="11">The sequence shown here is derived from an EMBL/GenBank/DDBJ whole genome shotgun (WGS) entry which is preliminary data.</text>
</comment>
<feature type="compositionally biased region" description="Polar residues" evidence="8">
    <location>
        <begin position="351"/>
        <end position="361"/>
    </location>
</feature>
<feature type="region of interest" description="Disordered" evidence="8">
    <location>
        <begin position="340"/>
        <end position="398"/>
    </location>
</feature>